<keyword evidence="4" id="KW-1185">Reference proteome</keyword>
<keyword evidence="2" id="KW-0472">Membrane</keyword>
<accession>A0A4S8J5B5</accession>
<dbReference type="PANTHER" id="PTHR35297">
    <property type="entry name" value="PROTEIN, PUTATIVE-RELATED"/>
    <property type="match status" value="1"/>
</dbReference>
<evidence type="ECO:0000313" key="4">
    <source>
        <dbReference type="Proteomes" id="UP000317650"/>
    </source>
</evidence>
<keyword evidence="2" id="KW-0812">Transmembrane</keyword>
<dbReference type="AlphaFoldDB" id="A0A4S8J5B5"/>
<dbReference type="PANTHER" id="PTHR35297:SF2">
    <property type="entry name" value="PROTEIN, PUTATIVE-RELATED"/>
    <property type="match status" value="1"/>
</dbReference>
<gene>
    <name evidence="3" type="ORF">C4D60_Mb11t15710</name>
</gene>
<comment type="caution">
    <text evidence="3">The sequence shown here is derived from an EMBL/GenBank/DDBJ whole genome shotgun (WGS) entry which is preliminary data.</text>
</comment>
<organism evidence="3 4">
    <name type="scientific">Musa balbisiana</name>
    <name type="common">Banana</name>
    <dbReference type="NCBI Taxonomy" id="52838"/>
    <lineage>
        <taxon>Eukaryota</taxon>
        <taxon>Viridiplantae</taxon>
        <taxon>Streptophyta</taxon>
        <taxon>Embryophyta</taxon>
        <taxon>Tracheophyta</taxon>
        <taxon>Spermatophyta</taxon>
        <taxon>Magnoliopsida</taxon>
        <taxon>Liliopsida</taxon>
        <taxon>Zingiberales</taxon>
        <taxon>Musaceae</taxon>
        <taxon>Musa</taxon>
    </lineage>
</organism>
<dbReference type="EMBL" id="PYDT01000007">
    <property type="protein sequence ID" value="THU56289.1"/>
    <property type="molecule type" value="Genomic_DNA"/>
</dbReference>
<evidence type="ECO:0000313" key="3">
    <source>
        <dbReference type="EMBL" id="THU56289.1"/>
    </source>
</evidence>
<feature type="region of interest" description="Disordered" evidence="1">
    <location>
        <begin position="1"/>
        <end position="44"/>
    </location>
</feature>
<sequence>MQRQSLGSPGLKPLVSAVAGGDEREEKRKSIGSAEVGATEADKGIRARPRAERLIHLIPVVTILCLLVLYLFSHDLSLPDSQTLDGAEMRLDSKVGVPGTEKGGVALAIQQIGLGLNAAEERFRHRKLGKR</sequence>
<proteinExistence type="predicted"/>
<name>A0A4S8J5B5_MUSBA</name>
<protein>
    <submittedName>
        <fullName evidence="3">Uncharacterized protein</fullName>
    </submittedName>
</protein>
<dbReference type="Proteomes" id="UP000317650">
    <property type="component" value="Chromosome 11"/>
</dbReference>
<evidence type="ECO:0000256" key="1">
    <source>
        <dbReference type="SAM" id="MobiDB-lite"/>
    </source>
</evidence>
<reference evidence="3 4" key="1">
    <citation type="journal article" date="2019" name="Nat. Plants">
        <title>Genome sequencing of Musa balbisiana reveals subgenome evolution and function divergence in polyploid bananas.</title>
        <authorList>
            <person name="Yao X."/>
        </authorList>
    </citation>
    <scope>NUCLEOTIDE SEQUENCE [LARGE SCALE GENOMIC DNA]</scope>
    <source>
        <strain evidence="4">cv. DH-PKW</strain>
        <tissue evidence="3">Leaves</tissue>
    </source>
</reference>
<feature type="transmembrane region" description="Helical" evidence="2">
    <location>
        <begin position="54"/>
        <end position="72"/>
    </location>
</feature>
<evidence type="ECO:0000256" key="2">
    <source>
        <dbReference type="SAM" id="Phobius"/>
    </source>
</evidence>
<keyword evidence="2" id="KW-1133">Transmembrane helix</keyword>